<evidence type="ECO:0000313" key="12">
    <source>
        <dbReference type="Proteomes" id="UP000233293"/>
    </source>
</evidence>
<dbReference type="SUPFAM" id="SSF52738">
    <property type="entry name" value="Methylesterase CheB, C-terminal domain"/>
    <property type="match status" value="1"/>
</dbReference>
<reference evidence="12" key="1">
    <citation type="submission" date="2017-12" db="EMBL/GenBank/DDBJ databases">
        <title>Draft genome sequence of Telmatospirillum siberiense 26-4b1T, an acidotolerant peatland alphaproteobacterium potentially involved in sulfur cycling.</title>
        <authorList>
            <person name="Hausmann B."/>
            <person name="Pjevac P."/>
            <person name="Schreck K."/>
            <person name="Herbold C.W."/>
            <person name="Daims H."/>
            <person name="Wagner M."/>
            <person name="Pester M."/>
            <person name="Loy A."/>
        </authorList>
    </citation>
    <scope>NUCLEOTIDE SEQUENCE [LARGE SCALE GENOMIC DNA]</scope>
    <source>
        <strain evidence="12">26-4b1</strain>
    </source>
</reference>
<feature type="domain" description="CheB-type methylesterase" evidence="10">
    <location>
        <begin position="174"/>
        <end position="362"/>
    </location>
</feature>
<evidence type="ECO:0000259" key="10">
    <source>
        <dbReference type="PROSITE" id="PS50122"/>
    </source>
</evidence>
<dbReference type="InterPro" id="IPR011006">
    <property type="entry name" value="CheY-like_superfamily"/>
</dbReference>
<dbReference type="Pfam" id="PF00072">
    <property type="entry name" value="Response_reg"/>
    <property type="match status" value="1"/>
</dbReference>
<accession>A0A2N3Q1S7</accession>
<dbReference type="HAMAP" id="MF_00099">
    <property type="entry name" value="CheB_chemtxs"/>
    <property type="match status" value="1"/>
</dbReference>
<dbReference type="GO" id="GO:0050568">
    <property type="term" value="F:protein-glutamine glutaminase activity"/>
    <property type="evidence" value="ECO:0007669"/>
    <property type="project" value="UniProtKB-UniRule"/>
</dbReference>
<proteinExistence type="inferred from homology"/>
<dbReference type="SUPFAM" id="SSF52172">
    <property type="entry name" value="CheY-like"/>
    <property type="match status" value="1"/>
</dbReference>
<feature type="active site" evidence="5 6">
    <location>
        <position position="304"/>
    </location>
</feature>
<dbReference type="InterPro" id="IPR000673">
    <property type="entry name" value="Sig_transdc_resp-reg_Me-estase"/>
</dbReference>
<feature type="active site" evidence="5 6">
    <location>
        <position position="180"/>
    </location>
</feature>
<organism evidence="11 12">
    <name type="scientific">Telmatospirillum siberiense</name>
    <dbReference type="NCBI Taxonomy" id="382514"/>
    <lineage>
        <taxon>Bacteria</taxon>
        <taxon>Pseudomonadati</taxon>
        <taxon>Pseudomonadota</taxon>
        <taxon>Alphaproteobacteria</taxon>
        <taxon>Rhodospirillales</taxon>
        <taxon>Rhodospirillaceae</taxon>
        <taxon>Telmatospirillum</taxon>
    </lineage>
</organism>
<evidence type="ECO:0000256" key="3">
    <source>
        <dbReference type="ARBA" id="ARBA00022801"/>
    </source>
</evidence>
<dbReference type="Proteomes" id="UP000233293">
    <property type="component" value="Unassembled WGS sequence"/>
</dbReference>
<keyword evidence="2 5" id="KW-0145">Chemotaxis</keyword>
<evidence type="ECO:0000256" key="2">
    <source>
        <dbReference type="ARBA" id="ARBA00022500"/>
    </source>
</evidence>
<dbReference type="CDD" id="cd16432">
    <property type="entry name" value="CheB_Rec"/>
    <property type="match status" value="1"/>
</dbReference>
<comment type="function">
    <text evidence="5">Involved in chemotaxis. Part of a chemotaxis signal transduction system that modulates chemotaxis in response to various stimuli. Catalyzes the demethylation of specific methylglutamate residues introduced into the chemoreceptors (methyl-accepting chemotaxis proteins or MCP) by CheR. Also mediates the irreversible deamidation of specific glutamine residues to glutamic acid.</text>
</comment>
<feature type="domain" description="Response regulatory" evidence="9">
    <location>
        <begin position="3"/>
        <end position="119"/>
    </location>
</feature>
<dbReference type="PANTHER" id="PTHR42872">
    <property type="entry name" value="PROTEIN-GLUTAMATE METHYLESTERASE/PROTEIN-GLUTAMINE GLUTAMINASE"/>
    <property type="match status" value="1"/>
</dbReference>
<keyword evidence="1 5" id="KW-0963">Cytoplasm</keyword>
<dbReference type="PANTHER" id="PTHR42872:SF6">
    <property type="entry name" value="PROTEIN-GLUTAMATE METHYLESTERASE_PROTEIN-GLUTAMINE GLUTAMINASE"/>
    <property type="match status" value="1"/>
</dbReference>
<dbReference type="AlphaFoldDB" id="A0A2N3Q1S7"/>
<dbReference type="PIRSF" id="PIRSF000876">
    <property type="entry name" value="RR_chemtxs_CheB"/>
    <property type="match status" value="1"/>
</dbReference>
<dbReference type="RefSeq" id="WP_101248840.1">
    <property type="nucleotide sequence ID" value="NZ_PIUM01000001.1"/>
</dbReference>
<dbReference type="Gene3D" id="3.40.50.2300">
    <property type="match status" value="1"/>
</dbReference>
<comment type="domain">
    <text evidence="5">Contains a C-terminal catalytic domain, and an N-terminal region which modulates catalytic activity.</text>
</comment>
<evidence type="ECO:0000256" key="1">
    <source>
        <dbReference type="ARBA" id="ARBA00022490"/>
    </source>
</evidence>
<feature type="compositionally biased region" description="Basic and acidic residues" evidence="8">
    <location>
        <begin position="141"/>
        <end position="156"/>
    </location>
</feature>
<feature type="region of interest" description="Disordered" evidence="8">
    <location>
        <begin position="132"/>
        <end position="165"/>
    </location>
</feature>
<keyword evidence="3 5" id="KW-0378">Hydrolase</keyword>
<dbReference type="PROSITE" id="PS50122">
    <property type="entry name" value="CHEB"/>
    <property type="match status" value="1"/>
</dbReference>
<comment type="caution">
    <text evidence="11">The sequence shown here is derived from an EMBL/GenBank/DDBJ whole genome shotgun (WGS) entry which is preliminary data.</text>
</comment>
<protein>
    <recommendedName>
        <fullName evidence="5">Protein-glutamate methylesterase/protein-glutamine glutaminase</fullName>
        <ecNumber evidence="5">3.1.1.61</ecNumber>
        <ecNumber evidence="5">3.5.1.44</ecNumber>
    </recommendedName>
</protein>
<comment type="similarity">
    <text evidence="5">Belongs to the CheB family.</text>
</comment>
<dbReference type="NCBIfam" id="NF001965">
    <property type="entry name" value="PRK00742.1"/>
    <property type="match status" value="1"/>
</dbReference>
<dbReference type="GO" id="GO:0005737">
    <property type="term" value="C:cytoplasm"/>
    <property type="evidence" value="ECO:0007669"/>
    <property type="project" value="UniProtKB-SubCell"/>
</dbReference>
<dbReference type="Gene3D" id="3.40.50.180">
    <property type="entry name" value="Methylesterase CheB, C-terminal domain"/>
    <property type="match status" value="1"/>
</dbReference>
<feature type="modified residue" description="4-aspartylphosphate" evidence="5 7">
    <location>
        <position position="53"/>
    </location>
</feature>
<keyword evidence="12" id="KW-1185">Reference proteome</keyword>
<evidence type="ECO:0000256" key="8">
    <source>
        <dbReference type="SAM" id="MobiDB-lite"/>
    </source>
</evidence>
<dbReference type="Pfam" id="PF01339">
    <property type="entry name" value="CheB_methylest"/>
    <property type="match status" value="1"/>
</dbReference>
<sequence length="373" mass="40359">MAKILIVDDSALMRRHLKEILEAKGGYEVMAVRNGVEALEALEPFQPDVITLDVNMPEMDGLTCLSHIMARRPTPVVMVSSLTQRGAEVTFEALALGAVDFIHKPDGTISLNVDRVEREILEKVKAASRARLRRSTGLQQRLRDQRADRSDRRERQGGGGASPSARLAVDDFGVVIIGVSTGGPGTLEEILPCLPADFPWPVVVAQHMPGSFTAIFARRLNDMCRMPVIEAAQMMPLKPGVIYIAKGDADVVIGKRATGWVVNPMPGGSQFLWHPSVERLVDSALHAMASENVIGVLLTGMGDDGADSMCELKRRGGHTIAQDEASSVIWGMPGELVKRGGADLVLPAGRIAGQLTAWLKQTVTTREDRHGAR</sequence>
<dbReference type="InterPro" id="IPR001789">
    <property type="entry name" value="Sig_transdc_resp-reg_receiver"/>
</dbReference>
<dbReference type="GO" id="GO:0000156">
    <property type="term" value="F:phosphorelay response regulator activity"/>
    <property type="evidence" value="ECO:0007669"/>
    <property type="project" value="InterPro"/>
</dbReference>
<dbReference type="PROSITE" id="PS50110">
    <property type="entry name" value="RESPONSE_REGULATORY"/>
    <property type="match status" value="1"/>
</dbReference>
<evidence type="ECO:0000313" key="11">
    <source>
        <dbReference type="EMBL" id="PKU26609.1"/>
    </source>
</evidence>
<name>A0A2N3Q1S7_9PROT</name>
<evidence type="ECO:0000259" key="9">
    <source>
        <dbReference type="PROSITE" id="PS50110"/>
    </source>
</evidence>
<comment type="subcellular location">
    <subcellularLocation>
        <location evidence="5">Cytoplasm</location>
    </subcellularLocation>
</comment>
<dbReference type="SMART" id="SM00448">
    <property type="entry name" value="REC"/>
    <property type="match status" value="1"/>
</dbReference>
<dbReference type="EMBL" id="PIUM01000001">
    <property type="protein sequence ID" value="PKU26609.1"/>
    <property type="molecule type" value="Genomic_DNA"/>
</dbReference>
<comment type="catalytic activity">
    <reaction evidence="4 5">
        <text>[protein]-L-glutamate 5-O-methyl ester + H2O = L-glutamyl-[protein] + methanol + H(+)</text>
        <dbReference type="Rhea" id="RHEA:23236"/>
        <dbReference type="Rhea" id="RHEA-COMP:10208"/>
        <dbReference type="Rhea" id="RHEA-COMP:10311"/>
        <dbReference type="ChEBI" id="CHEBI:15377"/>
        <dbReference type="ChEBI" id="CHEBI:15378"/>
        <dbReference type="ChEBI" id="CHEBI:17790"/>
        <dbReference type="ChEBI" id="CHEBI:29973"/>
        <dbReference type="ChEBI" id="CHEBI:82795"/>
        <dbReference type="EC" id="3.1.1.61"/>
    </reaction>
</comment>
<feature type="active site" evidence="5 6">
    <location>
        <position position="207"/>
    </location>
</feature>
<dbReference type="EC" id="3.1.1.61" evidence="5"/>
<dbReference type="GO" id="GO:0006935">
    <property type="term" value="P:chemotaxis"/>
    <property type="evidence" value="ECO:0007669"/>
    <property type="project" value="UniProtKB-UniRule"/>
</dbReference>
<keyword evidence="5 7" id="KW-0597">Phosphoprotein</keyword>
<dbReference type="InterPro" id="IPR035909">
    <property type="entry name" value="CheB_C"/>
</dbReference>
<dbReference type="EC" id="3.5.1.44" evidence="5"/>
<dbReference type="InterPro" id="IPR008248">
    <property type="entry name" value="CheB-like"/>
</dbReference>
<comment type="catalytic activity">
    <reaction evidence="5">
        <text>L-glutaminyl-[protein] + H2O = L-glutamyl-[protein] + NH4(+)</text>
        <dbReference type="Rhea" id="RHEA:16441"/>
        <dbReference type="Rhea" id="RHEA-COMP:10207"/>
        <dbReference type="Rhea" id="RHEA-COMP:10208"/>
        <dbReference type="ChEBI" id="CHEBI:15377"/>
        <dbReference type="ChEBI" id="CHEBI:28938"/>
        <dbReference type="ChEBI" id="CHEBI:29973"/>
        <dbReference type="ChEBI" id="CHEBI:30011"/>
        <dbReference type="EC" id="3.5.1.44"/>
    </reaction>
</comment>
<dbReference type="CDD" id="cd17541">
    <property type="entry name" value="REC_CheB-like"/>
    <property type="match status" value="1"/>
</dbReference>
<comment type="PTM">
    <text evidence="5">Phosphorylated by CheA. Phosphorylation of the N-terminal regulatory domain activates the methylesterase activity.</text>
</comment>
<dbReference type="GO" id="GO:0008984">
    <property type="term" value="F:protein-glutamate methylesterase activity"/>
    <property type="evidence" value="ECO:0007669"/>
    <property type="project" value="UniProtKB-UniRule"/>
</dbReference>
<evidence type="ECO:0000256" key="7">
    <source>
        <dbReference type="PROSITE-ProRule" id="PRU00169"/>
    </source>
</evidence>
<gene>
    <name evidence="5" type="primary">cheB</name>
    <name evidence="11" type="ORF">CWS72_01895</name>
</gene>
<evidence type="ECO:0000256" key="5">
    <source>
        <dbReference type="HAMAP-Rule" id="MF_00099"/>
    </source>
</evidence>
<evidence type="ECO:0000256" key="6">
    <source>
        <dbReference type="PROSITE-ProRule" id="PRU00050"/>
    </source>
</evidence>
<dbReference type="OrthoDB" id="9793421at2"/>
<evidence type="ECO:0000256" key="4">
    <source>
        <dbReference type="ARBA" id="ARBA00048267"/>
    </source>
</evidence>